<evidence type="ECO:0000256" key="1">
    <source>
        <dbReference type="SAM" id="MobiDB-lite"/>
    </source>
</evidence>
<accession>A0AAE1Q1Y3</accession>
<proteinExistence type="predicted"/>
<sequence length="68" mass="7329">MDGGVREGPGVTEPRTLMDYSRLGRRPRDLQYGRSLKGASVVPGAVFGYSEVAQSLKETARAVMACIN</sequence>
<dbReference type="Proteomes" id="UP001292094">
    <property type="component" value="Unassembled WGS sequence"/>
</dbReference>
<protein>
    <submittedName>
        <fullName evidence="2">Uncharacterized protein</fullName>
    </submittedName>
</protein>
<dbReference type="EMBL" id="JAWZYT010000879">
    <property type="protein sequence ID" value="KAK4317935.1"/>
    <property type="molecule type" value="Genomic_DNA"/>
</dbReference>
<evidence type="ECO:0000313" key="3">
    <source>
        <dbReference type="Proteomes" id="UP001292094"/>
    </source>
</evidence>
<evidence type="ECO:0000313" key="2">
    <source>
        <dbReference type="EMBL" id="KAK4317935.1"/>
    </source>
</evidence>
<gene>
    <name evidence="2" type="ORF">Pmani_011016</name>
</gene>
<reference evidence="2" key="1">
    <citation type="submission" date="2023-11" db="EMBL/GenBank/DDBJ databases">
        <title>Genome assemblies of two species of porcelain crab, Petrolisthes cinctipes and Petrolisthes manimaculis (Anomura: Porcellanidae).</title>
        <authorList>
            <person name="Angst P."/>
        </authorList>
    </citation>
    <scope>NUCLEOTIDE SEQUENCE</scope>
    <source>
        <strain evidence="2">PB745_02</strain>
        <tissue evidence="2">Gill</tissue>
    </source>
</reference>
<organism evidence="2 3">
    <name type="scientific">Petrolisthes manimaculis</name>
    <dbReference type="NCBI Taxonomy" id="1843537"/>
    <lineage>
        <taxon>Eukaryota</taxon>
        <taxon>Metazoa</taxon>
        <taxon>Ecdysozoa</taxon>
        <taxon>Arthropoda</taxon>
        <taxon>Crustacea</taxon>
        <taxon>Multicrustacea</taxon>
        <taxon>Malacostraca</taxon>
        <taxon>Eumalacostraca</taxon>
        <taxon>Eucarida</taxon>
        <taxon>Decapoda</taxon>
        <taxon>Pleocyemata</taxon>
        <taxon>Anomura</taxon>
        <taxon>Galatheoidea</taxon>
        <taxon>Porcellanidae</taxon>
        <taxon>Petrolisthes</taxon>
    </lineage>
</organism>
<name>A0AAE1Q1Y3_9EUCA</name>
<dbReference type="AlphaFoldDB" id="A0AAE1Q1Y3"/>
<keyword evidence="3" id="KW-1185">Reference proteome</keyword>
<feature type="region of interest" description="Disordered" evidence="1">
    <location>
        <begin position="1"/>
        <end position="24"/>
    </location>
</feature>
<comment type="caution">
    <text evidence="2">The sequence shown here is derived from an EMBL/GenBank/DDBJ whole genome shotgun (WGS) entry which is preliminary data.</text>
</comment>